<accession>A0AAE1ALC5</accession>
<reference evidence="1" key="1">
    <citation type="journal article" date="2023" name="G3 (Bethesda)">
        <title>A reference genome for the long-term kleptoplast-retaining sea slug Elysia crispata morphotype clarki.</title>
        <authorList>
            <person name="Eastman K.E."/>
            <person name="Pendleton A.L."/>
            <person name="Shaikh M.A."/>
            <person name="Suttiyut T."/>
            <person name="Ogas R."/>
            <person name="Tomko P."/>
            <person name="Gavelis G."/>
            <person name="Widhalm J.R."/>
            <person name="Wisecaver J.H."/>
        </authorList>
    </citation>
    <scope>NUCLEOTIDE SEQUENCE</scope>
    <source>
        <strain evidence="1">ECLA1</strain>
    </source>
</reference>
<sequence>MRATNNIVPRSQKLNQVAKWLLLRTRSHRHLRALLCFASSQLYISSAGWYKSHLIDMRASGMIDCPVPLACTAASEGLIDRRRARGCSLRTAVITSRNSRIRRELSHTRSKHLAHQLGQAVFLVHYHNQHLKIPVGLKFSSLFNTRTASLVLL</sequence>
<gene>
    <name evidence="1" type="ORF">RRG08_001666</name>
</gene>
<dbReference type="EMBL" id="JAWDGP010001678">
    <property type="protein sequence ID" value="KAK3789276.1"/>
    <property type="molecule type" value="Genomic_DNA"/>
</dbReference>
<keyword evidence="2" id="KW-1185">Reference proteome</keyword>
<comment type="caution">
    <text evidence="1">The sequence shown here is derived from an EMBL/GenBank/DDBJ whole genome shotgun (WGS) entry which is preliminary data.</text>
</comment>
<dbReference type="Proteomes" id="UP001283361">
    <property type="component" value="Unassembled WGS sequence"/>
</dbReference>
<evidence type="ECO:0000313" key="1">
    <source>
        <dbReference type="EMBL" id="KAK3789276.1"/>
    </source>
</evidence>
<evidence type="ECO:0000313" key="2">
    <source>
        <dbReference type="Proteomes" id="UP001283361"/>
    </source>
</evidence>
<name>A0AAE1ALC5_9GAST</name>
<protein>
    <submittedName>
        <fullName evidence="1">Uncharacterized protein</fullName>
    </submittedName>
</protein>
<dbReference type="AlphaFoldDB" id="A0AAE1ALC5"/>
<proteinExistence type="predicted"/>
<organism evidence="1 2">
    <name type="scientific">Elysia crispata</name>
    <name type="common">lettuce slug</name>
    <dbReference type="NCBI Taxonomy" id="231223"/>
    <lineage>
        <taxon>Eukaryota</taxon>
        <taxon>Metazoa</taxon>
        <taxon>Spiralia</taxon>
        <taxon>Lophotrochozoa</taxon>
        <taxon>Mollusca</taxon>
        <taxon>Gastropoda</taxon>
        <taxon>Heterobranchia</taxon>
        <taxon>Euthyneura</taxon>
        <taxon>Panpulmonata</taxon>
        <taxon>Sacoglossa</taxon>
        <taxon>Placobranchoidea</taxon>
        <taxon>Plakobranchidae</taxon>
        <taxon>Elysia</taxon>
    </lineage>
</organism>